<accession>A0A6A5WQ04</accession>
<keyword evidence="4" id="KW-1185">Reference proteome</keyword>
<protein>
    <recommendedName>
        <fullName evidence="2">DUF7580 domain-containing protein</fullName>
    </recommendedName>
</protein>
<dbReference type="OrthoDB" id="3565018at2759"/>
<feature type="signal peptide" evidence="1">
    <location>
        <begin position="1"/>
        <end position="20"/>
    </location>
</feature>
<keyword evidence="1" id="KW-0732">Signal</keyword>
<dbReference type="Pfam" id="PF24476">
    <property type="entry name" value="DUF7580"/>
    <property type="match status" value="1"/>
</dbReference>
<feature type="domain" description="DUF7580" evidence="2">
    <location>
        <begin position="215"/>
        <end position="536"/>
    </location>
</feature>
<dbReference type="Proteomes" id="UP000799779">
    <property type="component" value="Unassembled WGS sequence"/>
</dbReference>
<organism evidence="3 4">
    <name type="scientific">Amniculicola lignicola CBS 123094</name>
    <dbReference type="NCBI Taxonomy" id="1392246"/>
    <lineage>
        <taxon>Eukaryota</taxon>
        <taxon>Fungi</taxon>
        <taxon>Dikarya</taxon>
        <taxon>Ascomycota</taxon>
        <taxon>Pezizomycotina</taxon>
        <taxon>Dothideomycetes</taxon>
        <taxon>Pleosporomycetidae</taxon>
        <taxon>Pleosporales</taxon>
        <taxon>Amniculicolaceae</taxon>
        <taxon>Amniculicola</taxon>
    </lineage>
</organism>
<sequence>MSGIEVAGLVLGAFPLLIYALESYREGAEVVGDWWRIERAYTKCKQDLKYHQLLFEGNIERFLLPLVVDDDELKLLMKNPAGTAWEDPELEKKLQERLPKAYDTFLGVMIDINKLMESLKRELGVNNPKFQTNVSKTGKLSKTNASRNDLMSYSNFEFQAKRIKFSLKKSSRERLFLQFKDANDRMRNLLESSDQIAAARRSRETAKAPSAMKHKINEFWRHAKRLHDALTKAWQCGCGSHVANLQLQHRTCDEVEFNVVFDLGSTPTRAAWRETKIKMIPNIVTASAVGISVNIQQTIPSPVHGVRWKDATLVTAPITTQAKLNQIKDLCSTLTTTCPGCFGFLDEEEHHFVIYPGSHASVTQMTTVTLEKLLQDAHSMTRRKRYYLALTLASSFLQLGSTPWLNSPLKNDSIVFLQDPTNPSSAIVEYPYIRREISQKAPTPPTEAISSLGIRLLELCFGSSLENNRFRKLLGPGDAISAPILDYAAAMQWSKMASDEAGPEFADAIDWCLRAKEHPDGSWRKDLWTKVIQPLDDCHKQMSQKIVV</sequence>
<dbReference type="PANTHER" id="PTHR35186:SF4">
    <property type="entry name" value="PRION-INHIBITION AND PROPAGATION HELO DOMAIN-CONTAINING PROTEIN"/>
    <property type="match status" value="1"/>
</dbReference>
<evidence type="ECO:0000313" key="4">
    <source>
        <dbReference type="Proteomes" id="UP000799779"/>
    </source>
</evidence>
<reference evidence="3" key="1">
    <citation type="journal article" date="2020" name="Stud. Mycol.">
        <title>101 Dothideomycetes genomes: a test case for predicting lifestyles and emergence of pathogens.</title>
        <authorList>
            <person name="Haridas S."/>
            <person name="Albert R."/>
            <person name="Binder M."/>
            <person name="Bloem J."/>
            <person name="Labutti K."/>
            <person name="Salamov A."/>
            <person name="Andreopoulos B."/>
            <person name="Baker S."/>
            <person name="Barry K."/>
            <person name="Bills G."/>
            <person name="Bluhm B."/>
            <person name="Cannon C."/>
            <person name="Castanera R."/>
            <person name="Culley D."/>
            <person name="Daum C."/>
            <person name="Ezra D."/>
            <person name="Gonzalez J."/>
            <person name="Henrissat B."/>
            <person name="Kuo A."/>
            <person name="Liang C."/>
            <person name="Lipzen A."/>
            <person name="Lutzoni F."/>
            <person name="Magnuson J."/>
            <person name="Mondo S."/>
            <person name="Nolan M."/>
            <person name="Ohm R."/>
            <person name="Pangilinan J."/>
            <person name="Park H.-J."/>
            <person name="Ramirez L."/>
            <person name="Alfaro M."/>
            <person name="Sun H."/>
            <person name="Tritt A."/>
            <person name="Yoshinaga Y."/>
            <person name="Zwiers L.-H."/>
            <person name="Turgeon B."/>
            <person name="Goodwin S."/>
            <person name="Spatafora J."/>
            <person name="Crous P."/>
            <person name="Grigoriev I."/>
        </authorList>
    </citation>
    <scope>NUCLEOTIDE SEQUENCE</scope>
    <source>
        <strain evidence="3">CBS 123094</strain>
    </source>
</reference>
<dbReference type="PANTHER" id="PTHR35186">
    <property type="entry name" value="ANK_REP_REGION DOMAIN-CONTAINING PROTEIN"/>
    <property type="match status" value="1"/>
</dbReference>
<dbReference type="InterPro" id="IPR056002">
    <property type="entry name" value="DUF7580"/>
</dbReference>
<name>A0A6A5WQ04_9PLEO</name>
<dbReference type="AlphaFoldDB" id="A0A6A5WQ04"/>
<feature type="chain" id="PRO_5025422703" description="DUF7580 domain-containing protein" evidence="1">
    <location>
        <begin position="21"/>
        <end position="548"/>
    </location>
</feature>
<dbReference type="EMBL" id="ML977571">
    <property type="protein sequence ID" value="KAF2003782.1"/>
    <property type="molecule type" value="Genomic_DNA"/>
</dbReference>
<gene>
    <name evidence="3" type="ORF">P154DRAFT_460518</name>
</gene>
<evidence type="ECO:0000313" key="3">
    <source>
        <dbReference type="EMBL" id="KAF2003782.1"/>
    </source>
</evidence>
<evidence type="ECO:0000256" key="1">
    <source>
        <dbReference type="SAM" id="SignalP"/>
    </source>
</evidence>
<evidence type="ECO:0000259" key="2">
    <source>
        <dbReference type="Pfam" id="PF24476"/>
    </source>
</evidence>
<proteinExistence type="predicted"/>